<comment type="similarity">
    <text evidence="1">Belongs to the beta/gamma-crystallin family.</text>
</comment>
<gene>
    <name evidence="5" type="ORF">DKT75_16290</name>
</gene>
<evidence type="ECO:0000256" key="3">
    <source>
        <dbReference type="SAM" id="SignalP"/>
    </source>
</evidence>
<accession>A0A317C668</accession>
<dbReference type="Gene3D" id="2.60.20.10">
    <property type="entry name" value="Crystallins"/>
    <property type="match status" value="1"/>
</dbReference>
<dbReference type="RefSeq" id="WP_109824694.1">
    <property type="nucleotide sequence ID" value="NZ_QGKL01000041.1"/>
</dbReference>
<keyword evidence="2" id="KW-0677">Repeat</keyword>
<dbReference type="Proteomes" id="UP000245506">
    <property type="component" value="Unassembled WGS sequence"/>
</dbReference>
<dbReference type="SMART" id="SM00247">
    <property type="entry name" value="XTALbg"/>
    <property type="match status" value="1"/>
</dbReference>
<feature type="chain" id="PRO_5016356687" description="Beta/gamma crystallin 'Greek key' domain-containing protein" evidence="3">
    <location>
        <begin position="20"/>
        <end position="123"/>
    </location>
</feature>
<dbReference type="PROSITE" id="PS50915">
    <property type="entry name" value="CRYSTALLIN_BETA_GAMMA"/>
    <property type="match status" value="1"/>
</dbReference>
<comment type="caution">
    <text evidence="5">The sequence shown here is derived from an EMBL/GenBank/DDBJ whole genome shotgun (WGS) entry which is preliminary data.</text>
</comment>
<keyword evidence="3" id="KW-0732">Signal</keyword>
<sequence length="123" mass="13332">MKRVILASGLLALLNCAQAADVSIYQHCNYQGYRIDLPQGNLDMNKLISMGMKNDDISSIRVKAGAKVTLYRDAGFRGGATIVTTDISCLVSKNFNDVMSSISVSNAPKQARHRKVPNSNAIT</sequence>
<dbReference type="SUPFAM" id="SSF49695">
    <property type="entry name" value="gamma-Crystallin-like"/>
    <property type="match status" value="1"/>
</dbReference>
<evidence type="ECO:0000259" key="4">
    <source>
        <dbReference type="PROSITE" id="PS50915"/>
    </source>
</evidence>
<evidence type="ECO:0000256" key="1">
    <source>
        <dbReference type="ARBA" id="ARBA00009646"/>
    </source>
</evidence>
<protein>
    <recommendedName>
        <fullName evidence="4">Beta/gamma crystallin 'Greek key' domain-containing protein</fullName>
    </recommendedName>
</protein>
<dbReference type="OrthoDB" id="7053703at2"/>
<dbReference type="AlphaFoldDB" id="A0A317C668"/>
<reference evidence="5 6" key="1">
    <citation type="submission" date="2018-05" db="EMBL/GenBank/DDBJ databases">
        <title>Leucothrix arctica sp. nov., isolated from Arctic seawater.</title>
        <authorList>
            <person name="Choi A."/>
            <person name="Baek K."/>
        </authorList>
    </citation>
    <scope>NUCLEOTIDE SEQUENCE [LARGE SCALE GENOMIC DNA]</scope>
    <source>
        <strain evidence="5 6">IMCC9719</strain>
    </source>
</reference>
<evidence type="ECO:0000313" key="5">
    <source>
        <dbReference type="EMBL" id="PWQ94098.1"/>
    </source>
</evidence>
<dbReference type="InterPro" id="IPR001064">
    <property type="entry name" value="Beta/gamma_crystallin"/>
</dbReference>
<evidence type="ECO:0000256" key="2">
    <source>
        <dbReference type="ARBA" id="ARBA00022737"/>
    </source>
</evidence>
<dbReference type="InterPro" id="IPR011024">
    <property type="entry name" value="G_crystallin-like"/>
</dbReference>
<proteinExistence type="inferred from homology"/>
<name>A0A317C668_9GAMM</name>
<evidence type="ECO:0000313" key="6">
    <source>
        <dbReference type="Proteomes" id="UP000245506"/>
    </source>
</evidence>
<feature type="domain" description="Beta/gamma crystallin 'Greek key'" evidence="4">
    <location>
        <begin position="20"/>
        <end position="64"/>
    </location>
</feature>
<feature type="signal peptide" evidence="3">
    <location>
        <begin position="1"/>
        <end position="19"/>
    </location>
</feature>
<keyword evidence="6" id="KW-1185">Reference proteome</keyword>
<dbReference type="EMBL" id="QGKL01000041">
    <property type="protein sequence ID" value="PWQ94098.1"/>
    <property type="molecule type" value="Genomic_DNA"/>
</dbReference>
<organism evidence="5 6">
    <name type="scientific">Leucothrix arctica</name>
    <dbReference type="NCBI Taxonomy" id="1481894"/>
    <lineage>
        <taxon>Bacteria</taxon>
        <taxon>Pseudomonadati</taxon>
        <taxon>Pseudomonadota</taxon>
        <taxon>Gammaproteobacteria</taxon>
        <taxon>Thiotrichales</taxon>
        <taxon>Thiotrichaceae</taxon>
        <taxon>Leucothrix</taxon>
    </lineage>
</organism>
<dbReference type="Pfam" id="PF03995">
    <property type="entry name" value="Inhibitor_I36"/>
    <property type="match status" value="1"/>
</dbReference>